<gene>
    <name evidence="1" type="ORF">ATANTOWER_021523</name>
</gene>
<name>A0ABU7AZ13_9TELE</name>
<evidence type="ECO:0000313" key="2">
    <source>
        <dbReference type="Proteomes" id="UP001345963"/>
    </source>
</evidence>
<sequence>MIGQDASRPFDVPFHLPPPGAGSTPSACSGVFLNLGRTQRRRRKRAGIQLCSARIVVTMLPEENSSRNVSGFHSSLLFMSGSYPPNLQPLTLAASLHSLSIKSRVQFKILILIQ</sequence>
<dbReference type="Proteomes" id="UP001345963">
    <property type="component" value="Unassembled WGS sequence"/>
</dbReference>
<dbReference type="EMBL" id="JAHUTI010034129">
    <property type="protein sequence ID" value="MED6243512.1"/>
    <property type="molecule type" value="Genomic_DNA"/>
</dbReference>
<comment type="caution">
    <text evidence="1">The sequence shown here is derived from an EMBL/GenBank/DDBJ whole genome shotgun (WGS) entry which is preliminary data.</text>
</comment>
<proteinExistence type="predicted"/>
<evidence type="ECO:0000313" key="1">
    <source>
        <dbReference type="EMBL" id="MED6243512.1"/>
    </source>
</evidence>
<accession>A0ABU7AZ13</accession>
<organism evidence="1 2">
    <name type="scientific">Ataeniobius toweri</name>
    <dbReference type="NCBI Taxonomy" id="208326"/>
    <lineage>
        <taxon>Eukaryota</taxon>
        <taxon>Metazoa</taxon>
        <taxon>Chordata</taxon>
        <taxon>Craniata</taxon>
        <taxon>Vertebrata</taxon>
        <taxon>Euteleostomi</taxon>
        <taxon>Actinopterygii</taxon>
        <taxon>Neopterygii</taxon>
        <taxon>Teleostei</taxon>
        <taxon>Neoteleostei</taxon>
        <taxon>Acanthomorphata</taxon>
        <taxon>Ovalentaria</taxon>
        <taxon>Atherinomorphae</taxon>
        <taxon>Cyprinodontiformes</taxon>
        <taxon>Goodeidae</taxon>
        <taxon>Ataeniobius</taxon>
    </lineage>
</organism>
<keyword evidence="2" id="KW-1185">Reference proteome</keyword>
<reference evidence="1 2" key="1">
    <citation type="submission" date="2021-07" db="EMBL/GenBank/DDBJ databases">
        <authorList>
            <person name="Palmer J.M."/>
        </authorList>
    </citation>
    <scope>NUCLEOTIDE SEQUENCE [LARGE SCALE GENOMIC DNA]</scope>
    <source>
        <strain evidence="1 2">AT_MEX2019</strain>
        <tissue evidence="1">Muscle</tissue>
    </source>
</reference>
<protein>
    <submittedName>
        <fullName evidence="1">Uncharacterized protein</fullName>
    </submittedName>
</protein>